<accession>A0A6P1E775</accession>
<keyword evidence="6" id="KW-0472">Membrane</keyword>
<evidence type="ECO:0000313" key="7">
    <source>
        <dbReference type="EMBL" id="QHB52568.1"/>
    </source>
</evidence>
<keyword evidence="5" id="KW-0777">Teichoic acid biosynthesis</keyword>
<sequence>MTRPSTYQESKSLIIKGKSKLRAILSGVHQKKGLQVLEFELLDVATSLEHAYMLFVEKNSLASVMKPITKVLNHNIIRVKIDAQDFHFEAADQTEFEWQIFLVDNATNFKNVVQIESEYLSDRHQLELTSYYQFNSDAQGMALFNIRTHQSDQDFMINSVNLTDTDLEITGYNKINGTPIKNQRIILQNRLNDGKLDYPVSQTMFAGMFKVGIPLTDIPKDSVGELSIKYELAGQEINQRLIISKSLSGQSVEADLPGNRVITIEKRFDNGLLVKEFQGASLLEKVAAAGGKAHGLLEVCRLVQDKLNLARMRFLFKAGHSPYENTTIIFESFGGRQVSDSPYAIYRLFQTLYPGITMIWSIDRSQKAFCKENQIAYVIRRTSKWVRLLEKSQFWISNARFPSWVKKPSYVTYIQTWHGTPLKKLGLDIENVSMPGTTTAKYHKNFVREANRWDALVSPNDYSTQIFRSAFGFNNQILKVGYPRNDELINTMPDEITEIKNKLGIPLDKKVVMYAPTYRDNQFAEKGKYTFELPFSLDDFRKSFGDDTVLILRMHYLISNALDISDYSDFVYDFSNYPNISDLYLASDLLITDYSSVFFDYAYLKRPILFYPYDYHLYKEELRGFYLNYERDLPGKIAHNSQELLAEIHHALGHPDMSANQQFMNFYNRFCAINDGLSSLKVVNYVMHQIESGV</sequence>
<gene>
    <name evidence="7" type="ORF">GQR93_10390</name>
</gene>
<dbReference type="InterPro" id="IPR043148">
    <property type="entry name" value="TagF_C"/>
</dbReference>
<evidence type="ECO:0000256" key="5">
    <source>
        <dbReference type="ARBA" id="ARBA00022944"/>
    </source>
</evidence>
<protein>
    <submittedName>
        <fullName evidence="7">CDP-glycerol glycerophosphotransferase family protein</fullName>
    </submittedName>
</protein>
<evidence type="ECO:0000256" key="2">
    <source>
        <dbReference type="ARBA" id="ARBA00010488"/>
    </source>
</evidence>
<dbReference type="InterPro" id="IPR007554">
    <property type="entry name" value="Glycerophosphate_synth"/>
</dbReference>
<comment type="subcellular location">
    <subcellularLocation>
        <location evidence="1">Cell membrane</location>
        <topology evidence="1">Peripheral membrane protein</topology>
    </subcellularLocation>
</comment>
<proteinExistence type="inferred from homology"/>
<dbReference type="Gene3D" id="3.40.50.12580">
    <property type="match status" value="1"/>
</dbReference>
<reference evidence="7 8" key="1">
    <citation type="submission" date="2019-12" db="EMBL/GenBank/DDBJ databases">
        <title>Lactobacillus hilgardii FLUB.</title>
        <authorList>
            <person name="Gustaw K."/>
        </authorList>
    </citation>
    <scope>NUCLEOTIDE SEQUENCE [LARGE SCALE GENOMIC DNA]</scope>
    <source>
        <strain evidence="7 8">FLUB</strain>
    </source>
</reference>
<evidence type="ECO:0000256" key="4">
    <source>
        <dbReference type="ARBA" id="ARBA00022679"/>
    </source>
</evidence>
<dbReference type="AlphaFoldDB" id="A0A6P1E775"/>
<dbReference type="InterPro" id="IPR051612">
    <property type="entry name" value="Teichoic_Acid_Biosynth"/>
</dbReference>
<dbReference type="PANTHER" id="PTHR37316:SF3">
    <property type="entry name" value="TEICHOIC ACID GLYCEROL-PHOSPHATE TRANSFERASE"/>
    <property type="match status" value="1"/>
</dbReference>
<dbReference type="PANTHER" id="PTHR37316">
    <property type="entry name" value="TEICHOIC ACID GLYCEROL-PHOSPHATE PRIMASE"/>
    <property type="match status" value="1"/>
</dbReference>
<evidence type="ECO:0000256" key="1">
    <source>
        <dbReference type="ARBA" id="ARBA00004202"/>
    </source>
</evidence>
<dbReference type="InterPro" id="IPR043149">
    <property type="entry name" value="TagF_N"/>
</dbReference>
<keyword evidence="3" id="KW-1003">Cell membrane</keyword>
<comment type="similarity">
    <text evidence="2">Belongs to the CDP-glycerol glycerophosphotransferase family.</text>
</comment>
<evidence type="ECO:0000256" key="3">
    <source>
        <dbReference type="ARBA" id="ARBA00022475"/>
    </source>
</evidence>
<name>A0A6P1E775_LENHI</name>
<dbReference type="Gene3D" id="3.40.50.11820">
    <property type="match status" value="1"/>
</dbReference>
<evidence type="ECO:0000256" key="6">
    <source>
        <dbReference type="ARBA" id="ARBA00023136"/>
    </source>
</evidence>
<evidence type="ECO:0000313" key="8">
    <source>
        <dbReference type="Proteomes" id="UP000465035"/>
    </source>
</evidence>
<dbReference type="Proteomes" id="UP000465035">
    <property type="component" value="Chromosome"/>
</dbReference>
<dbReference type="GO" id="GO:0047355">
    <property type="term" value="F:CDP-glycerol glycerophosphotransferase activity"/>
    <property type="evidence" value="ECO:0007669"/>
    <property type="project" value="InterPro"/>
</dbReference>
<dbReference type="SUPFAM" id="SSF53756">
    <property type="entry name" value="UDP-Glycosyltransferase/glycogen phosphorylase"/>
    <property type="match status" value="1"/>
</dbReference>
<organism evidence="7 8">
    <name type="scientific">Lentilactobacillus hilgardii</name>
    <name type="common">Lactobacillus hilgardii</name>
    <dbReference type="NCBI Taxonomy" id="1588"/>
    <lineage>
        <taxon>Bacteria</taxon>
        <taxon>Bacillati</taxon>
        <taxon>Bacillota</taxon>
        <taxon>Bacilli</taxon>
        <taxon>Lactobacillales</taxon>
        <taxon>Lactobacillaceae</taxon>
        <taxon>Lentilactobacillus</taxon>
    </lineage>
</organism>
<dbReference type="EMBL" id="CP047121">
    <property type="protein sequence ID" value="QHB52568.1"/>
    <property type="molecule type" value="Genomic_DNA"/>
</dbReference>
<dbReference type="Pfam" id="PF04464">
    <property type="entry name" value="Glyphos_transf"/>
    <property type="match status" value="1"/>
</dbReference>
<keyword evidence="4 7" id="KW-0808">Transferase</keyword>
<dbReference type="GO" id="GO:0005886">
    <property type="term" value="C:plasma membrane"/>
    <property type="evidence" value="ECO:0007669"/>
    <property type="project" value="UniProtKB-SubCell"/>
</dbReference>
<dbReference type="GO" id="GO:0019350">
    <property type="term" value="P:teichoic acid biosynthetic process"/>
    <property type="evidence" value="ECO:0007669"/>
    <property type="project" value="UniProtKB-KW"/>
</dbReference>